<evidence type="ECO:0000256" key="1">
    <source>
        <dbReference type="SAM" id="MobiDB-lite"/>
    </source>
</evidence>
<keyword evidence="2" id="KW-1133">Transmembrane helix</keyword>
<proteinExistence type="predicted"/>
<dbReference type="AlphaFoldDB" id="A0A0J8QXE4"/>
<keyword evidence="2" id="KW-0472">Membrane</keyword>
<sequence>MGIPSYGWSRSGGKTGLVRLVVFGLAPGSPTQPGTLFSVPESPTTQPPRRRQLNEGGWYRPVTHHCSFCAAFLLLLAAITISMIAQ</sequence>
<organism evidence="3 4">
    <name type="scientific">Coccidioides immitis RMSCC 3703</name>
    <dbReference type="NCBI Taxonomy" id="454286"/>
    <lineage>
        <taxon>Eukaryota</taxon>
        <taxon>Fungi</taxon>
        <taxon>Dikarya</taxon>
        <taxon>Ascomycota</taxon>
        <taxon>Pezizomycotina</taxon>
        <taxon>Eurotiomycetes</taxon>
        <taxon>Eurotiomycetidae</taxon>
        <taxon>Onygenales</taxon>
        <taxon>Onygenaceae</taxon>
        <taxon>Coccidioides</taxon>
    </lineage>
</organism>
<dbReference type="Proteomes" id="UP000054559">
    <property type="component" value="Unassembled WGS sequence"/>
</dbReference>
<gene>
    <name evidence="3" type="ORF">CISG_06134</name>
</gene>
<evidence type="ECO:0000313" key="3">
    <source>
        <dbReference type="EMBL" id="KMU77096.1"/>
    </source>
</evidence>
<dbReference type="EMBL" id="DS268152">
    <property type="protein sequence ID" value="KMU77096.1"/>
    <property type="molecule type" value="Genomic_DNA"/>
</dbReference>
<protein>
    <submittedName>
        <fullName evidence="3">Uncharacterized protein</fullName>
    </submittedName>
</protein>
<feature type="transmembrane region" description="Helical" evidence="2">
    <location>
        <begin position="62"/>
        <end position="85"/>
    </location>
</feature>
<evidence type="ECO:0000313" key="4">
    <source>
        <dbReference type="Proteomes" id="UP000054559"/>
    </source>
</evidence>
<keyword evidence="2" id="KW-0812">Transmembrane</keyword>
<name>A0A0J8QXE4_COCIT</name>
<feature type="region of interest" description="Disordered" evidence="1">
    <location>
        <begin position="33"/>
        <end position="55"/>
    </location>
</feature>
<accession>A0A0J8QXE4</accession>
<reference evidence="4" key="1">
    <citation type="journal article" date="2010" name="Genome Res.">
        <title>Population genomic sequencing of Coccidioides fungi reveals recent hybridization and transposon control.</title>
        <authorList>
            <person name="Neafsey D.E."/>
            <person name="Barker B.M."/>
            <person name="Sharpton T.J."/>
            <person name="Stajich J.E."/>
            <person name="Park D.J."/>
            <person name="Whiston E."/>
            <person name="Hung C.-Y."/>
            <person name="McMahan C."/>
            <person name="White J."/>
            <person name="Sykes S."/>
            <person name="Heiman D."/>
            <person name="Young S."/>
            <person name="Zeng Q."/>
            <person name="Abouelleil A."/>
            <person name="Aftuck L."/>
            <person name="Bessette D."/>
            <person name="Brown A."/>
            <person name="FitzGerald M."/>
            <person name="Lui A."/>
            <person name="Macdonald J.P."/>
            <person name="Priest M."/>
            <person name="Orbach M.J."/>
            <person name="Galgiani J.N."/>
            <person name="Kirkland T.N."/>
            <person name="Cole G.T."/>
            <person name="Birren B.W."/>
            <person name="Henn M.R."/>
            <person name="Taylor J.W."/>
            <person name="Rounsley S.D."/>
        </authorList>
    </citation>
    <scope>NUCLEOTIDE SEQUENCE [LARGE SCALE GENOMIC DNA]</scope>
    <source>
        <strain evidence="4">RMSCC 3703</strain>
    </source>
</reference>
<evidence type="ECO:0000256" key="2">
    <source>
        <dbReference type="SAM" id="Phobius"/>
    </source>
</evidence>